<evidence type="ECO:0000256" key="1">
    <source>
        <dbReference type="ARBA" id="ARBA00004651"/>
    </source>
</evidence>
<dbReference type="GO" id="GO:0005549">
    <property type="term" value="F:odorant binding"/>
    <property type="evidence" value="ECO:0007669"/>
    <property type="project" value="InterPro"/>
</dbReference>
<dbReference type="EMBL" id="JACSEA010000021">
    <property type="protein sequence ID" value="KAF7380966.1"/>
    <property type="molecule type" value="Genomic_DNA"/>
</dbReference>
<evidence type="ECO:0000313" key="11">
    <source>
        <dbReference type="Proteomes" id="UP000614350"/>
    </source>
</evidence>
<dbReference type="PANTHER" id="PTHR21137">
    <property type="entry name" value="ODORANT RECEPTOR"/>
    <property type="match status" value="1"/>
</dbReference>
<dbReference type="Pfam" id="PF02949">
    <property type="entry name" value="7tm_6"/>
    <property type="match status" value="1"/>
</dbReference>
<comment type="subcellular location">
    <subcellularLocation>
        <location evidence="1">Cell membrane</location>
        <topology evidence="1">Multi-pass membrane protein</topology>
    </subcellularLocation>
</comment>
<evidence type="ECO:0000256" key="3">
    <source>
        <dbReference type="ARBA" id="ARBA00022606"/>
    </source>
</evidence>
<evidence type="ECO:0000256" key="9">
    <source>
        <dbReference type="ARBA" id="ARBA00023224"/>
    </source>
</evidence>
<keyword evidence="4" id="KW-0812">Transmembrane</keyword>
<name>A0A834J4H8_VESVU</name>
<keyword evidence="5" id="KW-0552">Olfaction</keyword>
<dbReference type="PANTHER" id="PTHR21137:SF35">
    <property type="entry name" value="ODORANT RECEPTOR 19A-RELATED"/>
    <property type="match status" value="1"/>
</dbReference>
<keyword evidence="11" id="KW-1185">Reference proteome</keyword>
<evidence type="ECO:0000256" key="5">
    <source>
        <dbReference type="ARBA" id="ARBA00022725"/>
    </source>
</evidence>
<dbReference type="AlphaFoldDB" id="A0A834J4H8"/>
<dbReference type="GO" id="GO:0004984">
    <property type="term" value="F:olfactory receptor activity"/>
    <property type="evidence" value="ECO:0007669"/>
    <property type="project" value="InterPro"/>
</dbReference>
<protein>
    <submittedName>
        <fullName evidence="10">Uncharacterized protein</fullName>
    </submittedName>
</protein>
<keyword evidence="8" id="KW-0675">Receptor</keyword>
<dbReference type="Proteomes" id="UP000614350">
    <property type="component" value="Unassembled WGS sequence"/>
</dbReference>
<dbReference type="GO" id="GO:0007165">
    <property type="term" value="P:signal transduction"/>
    <property type="evidence" value="ECO:0007669"/>
    <property type="project" value="UniProtKB-KW"/>
</dbReference>
<keyword evidence="9" id="KW-0807">Transducer</keyword>
<evidence type="ECO:0000256" key="8">
    <source>
        <dbReference type="ARBA" id="ARBA00023170"/>
    </source>
</evidence>
<dbReference type="InterPro" id="IPR004117">
    <property type="entry name" value="7tm6_olfct_rcpt"/>
</dbReference>
<keyword evidence="2" id="KW-1003">Cell membrane</keyword>
<proteinExistence type="predicted"/>
<evidence type="ECO:0000256" key="4">
    <source>
        <dbReference type="ARBA" id="ARBA00022692"/>
    </source>
</evidence>
<evidence type="ECO:0000256" key="2">
    <source>
        <dbReference type="ARBA" id="ARBA00022475"/>
    </source>
</evidence>
<keyword evidence="6" id="KW-1133">Transmembrane helix</keyword>
<keyword evidence="7" id="KW-0472">Membrane</keyword>
<comment type="caution">
    <text evidence="10">The sequence shown here is derived from an EMBL/GenBank/DDBJ whole genome shotgun (WGS) entry which is preliminary data.</text>
</comment>
<evidence type="ECO:0000256" key="6">
    <source>
        <dbReference type="ARBA" id="ARBA00022989"/>
    </source>
</evidence>
<evidence type="ECO:0000256" key="7">
    <source>
        <dbReference type="ARBA" id="ARBA00023136"/>
    </source>
</evidence>
<reference evidence="10" key="1">
    <citation type="journal article" date="2020" name="G3 (Bethesda)">
        <title>High-Quality Assemblies for Three Invasive Social Wasps from the &lt;i&gt;Vespula&lt;/i&gt; Genus.</title>
        <authorList>
            <person name="Harrop T.W.R."/>
            <person name="Guhlin J."/>
            <person name="McLaughlin G.M."/>
            <person name="Permina E."/>
            <person name="Stockwell P."/>
            <person name="Gilligan J."/>
            <person name="Le Lec M.F."/>
            <person name="Gruber M.A.M."/>
            <person name="Quinn O."/>
            <person name="Lovegrove M."/>
            <person name="Duncan E.J."/>
            <person name="Remnant E.J."/>
            <person name="Van Eeckhoven J."/>
            <person name="Graham B."/>
            <person name="Knapp R.A."/>
            <person name="Langford K.W."/>
            <person name="Kronenberg Z."/>
            <person name="Press M.O."/>
            <person name="Eacker S.M."/>
            <person name="Wilson-Rankin E.E."/>
            <person name="Purcell J."/>
            <person name="Lester P.J."/>
            <person name="Dearden P.K."/>
        </authorList>
    </citation>
    <scope>NUCLEOTIDE SEQUENCE</scope>
    <source>
        <strain evidence="10">Marl-1</strain>
    </source>
</reference>
<sequence length="197" mass="22052">MFPFPATNTNPVATCLYVCTFKSSLTSEKDAGGVGLLLLFSDSITVKFQFLVLDIVAIIQLFLNSYPAENLIEMSSAIGMAAYDLNWIDKSRKICKNLYILIQRSQKPVTVSIAGFIPELSLTYYMSSTAIGLAAYDLNWFDKSRKMCKNLYILIQRSQKPVTVSIPGFIPELSLTYYMSFLSSSFSYFTTLRAAVN</sequence>
<evidence type="ECO:0000313" key="10">
    <source>
        <dbReference type="EMBL" id="KAF7380966.1"/>
    </source>
</evidence>
<accession>A0A834J4H8</accession>
<dbReference type="GO" id="GO:0005886">
    <property type="term" value="C:plasma membrane"/>
    <property type="evidence" value="ECO:0007669"/>
    <property type="project" value="UniProtKB-SubCell"/>
</dbReference>
<gene>
    <name evidence="10" type="ORF">HZH66_014342</name>
</gene>
<organism evidence="10 11">
    <name type="scientific">Vespula vulgaris</name>
    <name type="common">Yellow jacket</name>
    <name type="synonym">Wasp</name>
    <dbReference type="NCBI Taxonomy" id="7454"/>
    <lineage>
        <taxon>Eukaryota</taxon>
        <taxon>Metazoa</taxon>
        <taxon>Ecdysozoa</taxon>
        <taxon>Arthropoda</taxon>
        <taxon>Hexapoda</taxon>
        <taxon>Insecta</taxon>
        <taxon>Pterygota</taxon>
        <taxon>Neoptera</taxon>
        <taxon>Endopterygota</taxon>
        <taxon>Hymenoptera</taxon>
        <taxon>Apocrita</taxon>
        <taxon>Aculeata</taxon>
        <taxon>Vespoidea</taxon>
        <taxon>Vespidae</taxon>
        <taxon>Vespinae</taxon>
        <taxon>Vespula</taxon>
    </lineage>
</organism>
<keyword evidence="3" id="KW-0716">Sensory transduction</keyword>